<accession>A0A916TIY8</accession>
<dbReference type="PIRSF" id="PIRSF007028">
    <property type="entry name" value="UCP007028"/>
    <property type="match status" value="1"/>
</dbReference>
<comment type="caution">
    <text evidence="1">The sequence shown here is derived from an EMBL/GenBank/DDBJ whole genome shotgun (WGS) entry which is preliminary data.</text>
</comment>
<dbReference type="Pfam" id="PF07237">
    <property type="entry name" value="DUF1428"/>
    <property type="match status" value="1"/>
</dbReference>
<dbReference type="Gene3D" id="3.30.70.100">
    <property type="match status" value="1"/>
</dbReference>
<reference evidence="1" key="1">
    <citation type="journal article" date="2014" name="Int. J. Syst. Evol. Microbiol.">
        <title>Complete genome sequence of Corynebacterium casei LMG S-19264T (=DSM 44701T), isolated from a smear-ripened cheese.</title>
        <authorList>
            <consortium name="US DOE Joint Genome Institute (JGI-PGF)"/>
            <person name="Walter F."/>
            <person name="Albersmeier A."/>
            <person name="Kalinowski J."/>
            <person name="Ruckert C."/>
        </authorList>
    </citation>
    <scope>NUCLEOTIDE SEQUENCE</scope>
    <source>
        <strain evidence="1">CGMCC 1.12426</strain>
    </source>
</reference>
<protein>
    <recommendedName>
        <fullName evidence="3">RNA signal recognition particle</fullName>
    </recommendedName>
</protein>
<evidence type="ECO:0008006" key="3">
    <source>
        <dbReference type="Google" id="ProtNLM"/>
    </source>
</evidence>
<dbReference type="Proteomes" id="UP000605148">
    <property type="component" value="Unassembled WGS sequence"/>
</dbReference>
<reference evidence="1" key="2">
    <citation type="submission" date="2020-09" db="EMBL/GenBank/DDBJ databases">
        <authorList>
            <person name="Sun Q."/>
            <person name="Zhou Y."/>
        </authorList>
    </citation>
    <scope>NUCLEOTIDE SEQUENCE</scope>
    <source>
        <strain evidence="1">CGMCC 1.12426</strain>
    </source>
</reference>
<sequence>MTYVDGFVAAVPTANKQAYIKHAETSAALFKEFGALSIVECWGDDIPEGKLNSLHTAVMRKEDETVVFSWVTWPDKATRDAGWEKLMADPRMQPDVNPMPFDGSRLIFGGFEMIVNA</sequence>
<dbReference type="InterPro" id="IPR011008">
    <property type="entry name" value="Dimeric_a/b-barrel"/>
</dbReference>
<evidence type="ECO:0000313" key="2">
    <source>
        <dbReference type="Proteomes" id="UP000605148"/>
    </source>
</evidence>
<gene>
    <name evidence="1" type="ORF">GCM10011316_18630</name>
</gene>
<keyword evidence="2" id="KW-1185">Reference proteome</keyword>
<evidence type="ECO:0000313" key="1">
    <source>
        <dbReference type="EMBL" id="GGB46805.1"/>
    </source>
</evidence>
<organism evidence="1 2">
    <name type="scientific">Roseibium aquae</name>
    <dbReference type="NCBI Taxonomy" id="1323746"/>
    <lineage>
        <taxon>Bacteria</taxon>
        <taxon>Pseudomonadati</taxon>
        <taxon>Pseudomonadota</taxon>
        <taxon>Alphaproteobacteria</taxon>
        <taxon>Hyphomicrobiales</taxon>
        <taxon>Stappiaceae</taxon>
        <taxon>Roseibium</taxon>
    </lineage>
</organism>
<proteinExistence type="predicted"/>
<dbReference type="EMBL" id="BMFA01000005">
    <property type="protein sequence ID" value="GGB46805.1"/>
    <property type="molecule type" value="Genomic_DNA"/>
</dbReference>
<dbReference type="RefSeq" id="WP_150496036.1">
    <property type="nucleotide sequence ID" value="NZ_BMFA01000005.1"/>
</dbReference>
<dbReference type="InterPro" id="IPR009874">
    <property type="entry name" value="DUF1428"/>
</dbReference>
<dbReference type="OrthoDB" id="9792392at2"/>
<dbReference type="SUPFAM" id="SSF54909">
    <property type="entry name" value="Dimeric alpha+beta barrel"/>
    <property type="match status" value="1"/>
</dbReference>
<dbReference type="AlphaFoldDB" id="A0A916TIY8"/>
<name>A0A916TIY8_9HYPH</name>